<feature type="signal peptide" evidence="4">
    <location>
        <begin position="1"/>
        <end position="19"/>
    </location>
</feature>
<dbReference type="Proteomes" id="UP000014760">
    <property type="component" value="Unassembled WGS sequence"/>
</dbReference>
<reference evidence="7" key="3">
    <citation type="submission" date="2015-06" db="UniProtKB">
        <authorList>
            <consortium name="EnsemblMetazoa"/>
        </authorList>
    </citation>
    <scope>IDENTIFICATION</scope>
</reference>
<dbReference type="EMBL" id="KB301444">
    <property type="protein sequence ID" value="ELU05510.1"/>
    <property type="molecule type" value="Genomic_DNA"/>
</dbReference>
<feature type="compositionally biased region" description="Polar residues" evidence="3">
    <location>
        <begin position="43"/>
        <end position="64"/>
    </location>
</feature>
<sequence length="247" mass="27368">MKLLIFFAAFAAILGISEPSVLYDNLEDVELDRDERCAEDNTTESPNCTTPSGKTTGSGLTDPSSTPPVIVPTDPLIGKCELKNDCPTYVKTFDSLDYFHDGTCKYIAVKSEDIIINVKYSEENLIMYIEVLIFDVNIKMYPSMPSVYVNGIEESPDPFLHVSNNRILFVYSSVTESMRMGVNGVNIKVVADRAEIYLPMSMDTGGLCGIYDNDQSNDLTPPGGNQILDIPSFVESWKTYDADFPDC</sequence>
<evidence type="ECO:0000256" key="1">
    <source>
        <dbReference type="ARBA" id="ARBA00023157"/>
    </source>
</evidence>
<evidence type="ECO:0000313" key="8">
    <source>
        <dbReference type="Proteomes" id="UP000014760"/>
    </source>
</evidence>
<dbReference type="EnsemblMetazoa" id="CapteT217609">
    <property type="protein sequence ID" value="CapteP217609"/>
    <property type="gene ID" value="CapteG217609"/>
</dbReference>
<dbReference type="OrthoDB" id="6262482at2759"/>
<dbReference type="InterPro" id="IPR050780">
    <property type="entry name" value="Mucin_vWF_Thrombospondin_sf"/>
</dbReference>
<feature type="region of interest" description="Disordered" evidence="3">
    <location>
        <begin position="37"/>
        <end position="65"/>
    </location>
</feature>
<reference evidence="8" key="1">
    <citation type="submission" date="2012-12" db="EMBL/GenBank/DDBJ databases">
        <authorList>
            <person name="Hellsten U."/>
            <person name="Grimwood J."/>
            <person name="Chapman J.A."/>
            <person name="Shapiro H."/>
            <person name="Aerts A."/>
            <person name="Otillar R.P."/>
            <person name="Terry A.Y."/>
            <person name="Boore J.L."/>
            <person name="Simakov O."/>
            <person name="Marletaz F."/>
            <person name="Cho S.-J."/>
            <person name="Edsinger-Gonzales E."/>
            <person name="Havlak P."/>
            <person name="Kuo D.-H."/>
            <person name="Larsson T."/>
            <person name="Lv J."/>
            <person name="Arendt D."/>
            <person name="Savage R."/>
            <person name="Osoegawa K."/>
            <person name="de Jong P."/>
            <person name="Lindberg D.R."/>
            <person name="Seaver E.C."/>
            <person name="Weisblat D.A."/>
            <person name="Putnam N.H."/>
            <person name="Grigoriev I.V."/>
            <person name="Rokhsar D.S."/>
        </authorList>
    </citation>
    <scope>NUCLEOTIDE SEQUENCE</scope>
    <source>
        <strain evidence="8">I ESC-2004</strain>
    </source>
</reference>
<keyword evidence="2" id="KW-0325">Glycoprotein</keyword>
<gene>
    <name evidence="6" type="ORF">CAPTEDRAFT_217609</name>
</gene>
<evidence type="ECO:0000313" key="7">
    <source>
        <dbReference type="EnsemblMetazoa" id="CapteP217609"/>
    </source>
</evidence>
<keyword evidence="4" id="KW-0732">Signal</keyword>
<evidence type="ECO:0000256" key="3">
    <source>
        <dbReference type="SAM" id="MobiDB-lite"/>
    </source>
</evidence>
<feature type="domain" description="VWFD" evidence="5">
    <location>
        <begin position="78"/>
        <end position="247"/>
    </location>
</feature>
<dbReference type="InterPro" id="IPR001846">
    <property type="entry name" value="VWF_type-D"/>
</dbReference>
<proteinExistence type="predicted"/>
<keyword evidence="1" id="KW-1015">Disulfide bond</keyword>
<dbReference type="PANTHER" id="PTHR11339">
    <property type="entry name" value="EXTRACELLULAR MATRIX GLYCOPROTEIN RELATED"/>
    <property type="match status" value="1"/>
</dbReference>
<reference evidence="6 8" key="2">
    <citation type="journal article" date="2013" name="Nature">
        <title>Insights into bilaterian evolution from three spiralian genomes.</title>
        <authorList>
            <person name="Simakov O."/>
            <person name="Marletaz F."/>
            <person name="Cho S.J."/>
            <person name="Edsinger-Gonzales E."/>
            <person name="Havlak P."/>
            <person name="Hellsten U."/>
            <person name="Kuo D.H."/>
            <person name="Larsson T."/>
            <person name="Lv J."/>
            <person name="Arendt D."/>
            <person name="Savage R."/>
            <person name="Osoegawa K."/>
            <person name="de Jong P."/>
            <person name="Grimwood J."/>
            <person name="Chapman J.A."/>
            <person name="Shapiro H."/>
            <person name="Aerts A."/>
            <person name="Otillar R.P."/>
            <person name="Terry A.Y."/>
            <person name="Boore J.L."/>
            <person name="Grigoriev I.V."/>
            <person name="Lindberg D.R."/>
            <person name="Seaver E.C."/>
            <person name="Weisblat D.A."/>
            <person name="Putnam N.H."/>
            <person name="Rokhsar D.S."/>
        </authorList>
    </citation>
    <scope>NUCLEOTIDE SEQUENCE</scope>
    <source>
        <strain evidence="6 8">I ESC-2004</strain>
    </source>
</reference>
<feature type="chain" id="PRO_5008788022" description="VWFD domain-containing protein" evidence="4">
    <location>
        <begin position="20"/>
        <end position="247"/>
    </location>
</feature>
<evidence type="ECO:0000256" key="2">
    <source>
        <dbReference type="ARBA" id="ARBA00023180"/>
    </source>
</evidence>
<dbReference type="HOGENOM" id="CLU_1152704_0_0_1"/>
<evidence type="ECO:0000256" key="4">
    <source>
        <dbReference type="SAM" id="SignalP"/>
    </source>
</evidence>
<evidence type="ECO:0000313" key="6">
    <source>
        <dbReference type="EMBL" id="ELU05510.1"/>
    </source>
</evidence>
<dbReference type="AlphaFoldDB" id="R7UH31"/>
<dbReference type="Pfam" id="PF00094">
    <property type="entry name" value="VWD"/>
    <property type="match status" value="1"/>
</dbReference>
<dbReference type="PROSITE" id="PS51233">
    <property type="entry name" value="VWFD"/>
    <property type="match status" value="1"/>
</dbReference>
<keyword evidence="8" id="KW-1185">Reference proteome</keyword>
<accession>R7UH31</accession>
<name>R7UH31_CAPTE</name>
<evidence type="ECO:0000259" key="5">
    <source>
        <dbReference type="PROSITE" id="PS51233"/>
    </source>
</evidence>
<protein>
    <recommendedName>
        <fullName evidence="5">VWFD domain-containing protein</fullName>
    </recommendedName>
</protein>
<organism evidence="6">
    <name type="scientific">Capitella teleta</name>
    <name type="common">Polychaete worm</name>
    <dbReference type="NCBI Taxonomy" id="283909"/>
    <lineage>
        <taxon>Eukaryota</taxon>
        <taxon>Metazoa</taxon>
        <taxon>Spiralia</taxon>
        <taxon>Lophotrochozoa</taxon>
        <taxon>Annelida</taxon>
        <taxon>Polychaeta</taxon>
        <taxon>Sedentaria</taxon>
        <taxon>Scolecida</taxon>
        <taxon>Capitellidae</taxon>
        <taxon>Capitella</taxon>
    </lineage>
</organism>
<dbReference type="EMBL" id="AMQN01007813">
    <property type="status" value="NOT_ANNOTATED_CDS"/>
    <property type="molecule type" value="Genomic_DNA"/>
</dbReference>